<organism evidence="1">
    <name type="scientific">Anguilla anguilla</name>
    <name type="common">European freshwater eel</name>
    <name type="synonym">Muraena anguilla</name>
    <dbReference type="NCBI Taxonomy" id="7936"/>
    <lineage>
        <taxon>Eukaryota</taxon>
        <taxon>Metazoa</taxon>
        <taxon>Chordata</taxon>
        <taxon>Craniata</taxon>
        <taxon>Vertebrata</taxon>
        <taxon>Euteleostomi</taxon>
        <taxon>Actinopterygii</taxon>
        <taxon>Neopterygii</taxon>
        <taxon>Teleostei</taxon>
        <taxon>Anguilliformes</taxon>
        <taxon>Anguillidae</taxon>
        <taxon>Anguilla</taxon>
    </lineage>
</organism>
<reference evidence="1" key="1">
    <citation type="submission" date="2014-11" db="EMBL/GenBank/DDBJ databases">
        <authorList>
            <person name="Amaro Gonzalez C."/>
        </authorList>
    </citation>
    <scope>NUCLEOTIDE SEQUENCE</scope>
</reference>
<proteinExistence type="predicted"/>
<evidence type="ECO:0000313" key="1">
    <source>
        <dbReference type="EMBL" id="JAH28905.1"/>
    </source>
</evidence>
<dbReference type="EMBL" id="GBXM01079672">
    <property type="protein sequence ID" value="JAH28905.1"/>
    <property type="molecule type" value="Transcribed_RNA"/>
</dbReference>
<reference evidence="1" key="2">
    <citation type="journal article" date="2015" name="Fish Shellfish Immunol.">
        <title>Early steps in the European eel (Anguilla anguilla)-Vibrio vulnificus interaction in the gills: Role of the RtxA13 toxin.</title>
        <authorList>
            <person name="Callol A."/>
            <person name="Pajuelo D."/>
            <person name="Ebbesson L."/>
            <person name="Teles M."/>
            <person name="MacKenzie S."/>
            <person name="Amaro C."/>
        </authorList>
    </citation>
    <scope>NUCLEOTIDE SEQUENCE</scope>
</reference>
<protein>
    <submittedName>
        <fullName evidence="1">Uncharacterized protein</fullName>
    </submittedName>
</protein>
<dbReference type="AlphaFoldDB" id="A0A0E9RKD3"/>
<name>A0A0E9RKD3_ANGAN</name>
<sequence>MFGFTNILLATGVFFWHFSCKCWLKLFFSYYVLKCVLAFL</sequence>
<accession>A0A0E9RKD3</accession>